<name>A0ACC1HI44_9FUNG</name>
<dbReference type="EMBL" id="JAMZIH010005143">
    <property type="protein sequence ID" value="KAJ1676041.1"/>
    <property type="molecule type" value="Genomic_DNA"/>
</dbReference>
<keyword evidence="2" id="KW-1185">Reference proteome</keyword>
<proteinExistence type="predicted"/>
<evidence type="ECO:0000313" key="2">
    <source>
        <dbReference type="Proteomes" id="UP001145114"/>
    </source>
</evidence>
<reference evidence="1" key="1">
    <citation type="submission" date="2022-06" db="EMBL/GenBank/DDBJ databases">
        <title>Phylogenomic reconstructions and comparative analyses of Kickxellomycotina fungi.</title>
        <authorList>
            <person name="Reynolds N.K."/>
            <person name="Stajich J.E."/>
            <person name="Barry K."/>
            <person name="Grigoriev I.V."/>
            <person name="Crous P."/>
            <person name="Smith M.E."/>
        </authorList>
    </citation>
    <scope>NUCLEOTIDE SEQUENCE</scope>
    <source>
        <strain evidence="1">RSA 2271</strain>
    </source>
</reference>
<organism evidence="1 2">
    <name type="scientific">Spiromyces aspiralis</name>
    <dbReference type="NCBI Taxonomy" id="68401"/>
    <lineage>
        <taxon>Eukaryota</taxon>
        <taxon>Fungi</taxon>
        <taxon>Fungi incertae sedis</taxon>
        <taxon>Zoopagomycota</taxon>
        <taxon>Kickxellomycotina</taxon>
        <taxon>Kickxellomycetes</taxon>
        <taxon>Kickxellales</taxon>
        <taxon>Kickxellaceae</taxon>
        <taxon>Spiromyces</taxon>
    </lineage>
</organism>
<dbReference type="Proteomes" id="UP001145114">
    <property type="component" value="Unassembled WGS sequence"/>
</dbReference>
<protein>
    <submittedName>
        <fullName evidence="1">Uncharacterized protein</fullName>
    </submittedName>
</protein>
<comment type="caution">
    <text evidence="1">The sequence shown here is derived from an EMBL/GenBank/DDBJ whole genome shotgun (WGS) entry which is preliminary data.</text>
</comment>
<gene>
    <name evidence="1" type="ORF">EV182_000034</name>
</gene>
<accession>A0ACC1HI44</accession>
<evidence type="ECO:0000313" key="1">
    <source>
        <dbReference type="EMBL" id="KAJ1676041.1"/>
    </source>
</evidence>
<sequence length="324" mass="36373">MSFGQFVIGPPGSGKTTYCFGIQQFLGAVGRKVAIVNLDPANDRVPYTPTIDIEELITLDDVMQSLDLGPNGGMIYCIEFLEKNFKWLEDRMKSYIDQGYYFIFDCPGQVELYTHNPTIRNICHRLQKIPIQLVCVHLVDASYCTDPAKYISVLMVSLCTMMMLELPHINVLSKIDLIKQFGSELDFNLEYYTEVMDLSYLLFHLNQGDSDNKYAKLNEAVCELIEDFNLVGFTTLCIEDKESVANLVKQIDKANGYIFGGLTAGNEAIMQAANLTDSLTEARETQRRFQGDGANIHKHSLGQPTASGDVRPGIDPENLQIIEH</sequence>